<evidence type="ECO:0000256" key="1">
    <source>
        <dbReference type="ARBA" id="ARBA00001933"/>
    </source>
</evidence>
<evidence type="ECO:0000313" key="8">
    <source>
        <dbReference type="EMBL" id="KTD81392.1"/>
    </source>
</evidence>
<dbReference type="InterPro" id="IPR036052">
    <property type="entry name" value="TrpB-like_PALP_sf"/>
</dbReference>
<comment type="similarity">
    <text evidence="2">Belongs to the serine/threonine dehydratase family.</text>
</comment>
<dbReference type="EMBL" id="LNZC01000005">
    <property type="protein sequence ID" value="KTD81392.1"/>
    <property type="molecule type" value="Genomic_DNA"/>
</dbReference>
<name>A0A0W1AJJ6_9GAMM</name>
<dbReference type="GO" id="GO:0006565">
    <property type="term" value="P:L-serine catabolic process"/>
    <property type="evidence" value="ECO:0007669"/>
    <property type="project" value="TreeGrafter"/>
</dbReference>
<evidence type="ECO:0000256" key="2">
    <source>
        <dbReference type="ARBA" id="ARBA00010869"/>
    </source>
</evidence>
<comment type="cofactor">
    <cofactor evidence="1">
        <name>pyridoxal 5'-phosphate</name>
        <dbReference type="ChEBI" id="CHEBI:597326"/>
    </cofactor>
</comment>
<dbReference type="Proteomes" id="UP000054662">
    <property type="component" value="Unassembled WGS sequence"/>
</dbReference>
<dbReference type="STRING" id="45076.Lwor_0669"/>
<evidence type="ECO:0000313" key="9">
    <source>
        <dbReference type="Proteomes" id="UP000054662"/>
    </source>
</evidence>
<dbReference type="PANTHER" id="PTHR48078">
    <property type="entry name" value="THREONINE DEHYDRATASE, MITOCHONDRIAL-RELATED"/>
    <property type="match status" value="1"/>
</dbReference>
<keyword evidence="9" id="KW-1185">Reference proteome</keyword>
<dbReference type="Pfam" id="PF00291">
    <property type="entry name" value="PALP"/>
    <property type="match status" value="1"/>
</dbReference>
<comment type="catalytic activity">
    <reaction evidence="6">
        <text>L-serine = pyruvate + NH4(+)</text>
        <dbReference type="Rhea" id="RHEA:19169"/>
        <dbReference type="ChEBI" id="CHEBI:15361"/>
        <dbReference type="ChEBI" id="CHEBI:28938"/>
        <dbReference type="ChEBI" id="CHEBI:33384"/>
        <dbReference type="EC" id="4.3.1.17"/>
    </reaction>
</comment>
<accession>A0A0W1AJJ6</accession>
<dbReference type="SUPFAM" id="SSF53686">
    <property type="entry name" value="Tryptophan synthase beta subunit-like PLP-dependent enzymes"/>
    <property type="match status" value="1"/>
</dbReference>
<dbReference type="Gene3D" id="3.40.50.1100">
    <property type="match status" value="2"/>
</dbReference>
<dbReference type="RefSeq" id="WP_058492504.1">
    <property type="nucleotide sequence ID" value="NZ_CBCRUR010000010.1"/>
</dbReference>
<dbReference type="InterPro" id="IPR050147">
    <property type="entry name" value="Ser/Thr_Dehydratase"/>
</dbReference>
<sequence>MKPLHIKTPLIQSQQLKNTLGKQIYFKLELLQPPGSFKLRGIGKLCQHEWQKGIRSFVASSGGNAGIAVAYCGMKLEVPTTVFIPSSSHTTYVDAIKSYGAQVVVAGTVWDEAHQAAEVFAKEHDAAYIPPFDHPMLWDGHATLIEEVVLQGIQPPDAVIVSVGGGGLACGVLQGMRQQGWKEVPLIAVETAGADAFFQSVKAGHRVTLPSITSKATSLGAKSVTPRLMEWAKEHLIKNVVVSDTEAKQGSRNFAKDQRMLVELSSGASMSVVYDNHPIIHSFESILVIACGGINTSHFNL</sequence>
<dbReference type="GO" id="GO:0003941">
    <property type="term" value="F:L-serine ammonia-lyase activity"/>
    <property type="evidence" value="ECO:0007669"/>
    <property type="project" value="UniProtKB-EC"/>
</dbReference>
<evidence type="ECO:0000256" key="5">
    <source>
        <dbReference type="ARBA" id="ARBA00023239"/>
    </source>
</evidence>
<proteinExistence type="inferred from homology"/>
<keyword evidence="4" id="KW-0663">Pyridoxal phosphate</keyword>
<evidence type="ECO:0000259" key="7">
    <source>
        <dbReference type="Pfam" id="PF00291"/>
    </source>
</evidence>
<comment type="caution">
    <text evidence="8">The sequence shown here is derived from an EMBL/GenBank/DDBJ whole genome shotgun (WGS) entry which is preliminary data.</text>
</comment>
<dbReference type="EC" id="4.3.1.17" evidence="3"/>
<evidence type="ECO:0000256" key="4">
    <source>
        <dbReference type="ARBA" id="ARBA00022898"/>
    </source>
</evidence>
<dbReference type="InterPro" id="IPR001926">
    <property type="entry name" value="TrpB-like_PALP"/>
</dbReference>
<dbReference type="AlphaFoldDB" id="A0A0W1AJJ6"/>
<protein>
    <recommendedName>
        <fullName evidence="3">L-serine ammonia-lyase</fullName>
        <ecNumber evidence="3">4.3.1.17</ecNumber>
    </recommendedName>
</protein>
<evidence type="ECO:0000256" key="6">
    <source>
        <dbReference type="ARBA" id="ARBA00049406"/>
    </source>
</evidence>
<dbReference type="GO" id="GO:0006567">
    <property type="term" value="P:L-threonine catabolic process"/>
    <property type="evidence" value="ECO:0007669"/>
    <property type="project" value="TreeGrafter"/>
</dbReference>
<organism evidence="8 9">
    <name type="scientific">Legionella worsleiensis</name>
    <dbReference type="NCBI Taxonomy" id="45076"/>
    <lineage>
        <taxon>Bacteria</taxon>
        <taxon>Pseudomonadati</taxon>
        <taxon>Pseudomonadota</taxon>
        <taxon>Gammaproteobacteria</taxon>
        <taxon>Legionellales</taxon>
        <taxon>Legionellaceae</taxon>
        <taxon>Legionella</taxon>
    </lineage>
</organism>
<keyword evidence="5 8" id="KW-0456">Lyase</keyword>
<dbReference type="GO" id="GO:0009097">
    <property type="term" value="P:isoleucine biosynthetic process"/>
    <property type="evidence" value="ECO:0007669"/>
    <property type="project" value="TreeGrafter"/>
</dbReference>
<evidence type="ECO:0000256" key="3">
    <source>
        <dbReference type="ARBA" id="ARBA00012093"/>
    </source>
</evidence>
<dbReference type="GO" id="GO:0004794">
    <property type="term" value="F:threonine deaminase activity"/>
    <property type="evidence" value="ECO:0007669"/>
    <property type="project" value="TreeGrafter"/>
</dbReference>
<dbReference type="PATRIC" id="fig|45076.6.peg.735"/>
<feature type="domain" description="Tryptophan synthase beta chain-like PALP" evidence="7">
    <location>
        <begin position="4"/>
        <end position="292"/>
    </location>
</feature>
<reference evidence="8 9" key="1">
    <citation type="submission" date="2015-11" db="EMBL/GenBank/DDBJ databases">
        <title>Genomic analysis of 38 Legionella species identifies large and diverse effector repertoires.</title>
        <authorList>
            <person name="Burstein D."/>
            <person name="Amaro F."/>
            <person name="Zusman T."/>
            <person name="Lifshitz Z."/>
            <person name="Cohen O."/>
            <person name="Gilbert J.A."/>
            <person name="Pupko T."/>
            <person name="Shuman H.A."/>
            <person name="Segal G."/>
        </authorList>
    </citation>
    <scope>NUCLEOTIDE SEQUENCE [LARGE SCALE GENOMIC DNA]</scope>
    <source>
        <strain evidence="8 9">ATCC 49508</strain>
    </source>
</reference>
<dbReference type="PANTHER" id="PTHR48078:SF2">
    <property type="entry name" value="CATABOLIC L-SERINE_THREONINE DEHYDRATASE"/>
    <property type="match status" value="1"/>
</dbReference>
<gene>
    <name evidence="8" type="primary">psdht</name>
    <name evidence="8" type="ORF">Lwor_0669</name>
</gene>
<dbReference type="OrthoDB" id="9811476at2"/>